<organism evidence="5 6">
    <name type="scientific">Fulvivirga marina</name>
    <dbReference type="NCBI Taxonomy" id="2494733"/>
    <lineage>
        <taxon>Bacteria</taxon>
        <taxon>Pseudomonadati</taxon>
        <taxon>Bacteroidota</taxon>
        <taxon>Cytophagia</taxon>
        <taxon>Cytophagales</taxon>
        <taxon>Fulvivirgaceae</taxon>
        <taxon>Fulvivirga</taxon>
    </lineage>
</organism>
<dbReference type="Pfam" id="PF02311">
    <property type="entry name" value="AraC_binding"/>
    <property type="match status" value="1"/>
</dbReference>
<dbReference type="Pfam" id="PF12833">
    <property type="entry name" value="HTH_18"/>
    <property type="match status" value="1"/>
</dbReference>
<dbReference type="InterPro" id="IPR009057">
    <property type="entry name" value="Homeodomain-like_sf"/>
</dbReference>
<evidence type="ECO:0000259" key="4">
    <source>
        <dbReference type="PROSITE" id="PS01124"/>
    </source>
</evidence>
<protein>
    <submittedName>
        <fullName evidence="5">Helix-turn-helix domain-containing protein</fullName>
    </submittedName>
</protein>
<keyword evidence="6" id="KW-1185">Reference proteome</keyword>
<dbReference type="GO" id="GO:0043565">
    <property type="term" value="F:sequence-specific DNA binding"/>
    <property type="evidence" value="ECO:0007669"/>
    <property type="project" value="InterPro"/>
</dbReference>
<dbReference type="Proteomes" id="UP000614216">
    <property type="component" value="Unassembled WGS sequence"/>
</dbReference>
<accession>A0A937KAC0</accession>
<evidence type="ECO:0000313" key="6">
    <source>
        <dbReference type="Proteomes" id="UP000614216"/>
    </source>
</evidence>
<dbReference type="GO" id="GO:0003700">
    <property type="term" value="F:DNA-binding transcription factor activity"/>
    <property type="evidence" value="ECO:0007669"/>
    <property type="project" value="InterPro"/>
</dbReference>
<proteinExistence type="predicted"/>
<feature type="domain" description="HTH araC/xylS-type" evidence="4">
    <location>
        <begin position="174"/>
        <end position="274"/>
    </location>
</feature>
<dbReference type="PROSITE" id="PS00041">
    <property type="entry name" value="HTH_ARAC_FAMILY_1"/>
    <property type="match status" value="1"/>
</dbReference>
<dbReference type="PANTHER" id="PTHR43280">
    <property type="entry name" value="ARAC-FAMILY TRANSCRIPTIONAL REGULATOR"/>
    <property type="match status" value="1"/>
</dbReference>
<dbReference type="SUPFAM" id="SSF51215">
    <property type="entry name" value="Regulatory protein AraC"/>
    <property type="match status" value="1"/>
</dbReference>
<name>A0A937KAC0_9BACT</name>
<dbReference type="SUPFAM" id="SSF46689">
    <property type="entry name" value="Homeodomain-like"/>
    <property type="match status" value="1"/>
</dbReference>
<dbReference type="PANTHER" id="PTHR43280:SF28">
    <property type="entry name" value="HTH-TYPE TRANSCRIPTIONAL ACTIVATOR RHAS"/>
    <property type="match status" value="1"/>
</dbReference>
<dbReference type="InterPro" id="IPR014710">
    <property type="entry name" value="RmlC-like_jellyroll"/>
</dbReference>
<evidence type="ECO:0000256" key="2">
    <source>
        <dbReference type="ARBA" id="ARBA00023125"/>
    </source>
</evidence>
<dbReference type="SMART" id="SM00342">
    <property type="entry name" value="HTH_ARAC"/>
    <property type="match status" value="1"/>
</dbReference>
<dbReference type="RefSeq" id="WP_202854624.1">
    <property type="nucleotide sequence ID" value="NZ_JAEUGD010000004.1"/>
</dbReference>
<dbReference type="AlphaFoldDB" id="A0A937KAC0"/>
<dbReference type="PROSITE" id="PS01124">
    <property type="entry name" value="HTH_ARAC_FAMILY_2"/>
    <property type="match status" value="1"/>
</dbReference>
<keyword evidence="1" id="KW-0805">Transcription regulation</keyword>
<dbReference type="InterPro" id="IPR018062">
    <property type="entry name" value="HTH_AraC-typ_CS"/>
</dbReference>
<keyword evidence="3" id="KW-0804">Transcription</keyword>
<dbReference type="InterPro" id="IPR003313">
    <property type="entry name" value="AraC-bd"/>
</dbReference>
<evidence type="ECO:0000313" key="5">
    <source>
        <dbReference type="EMBL" id="MBL6445081.1"/>
    </source>
</evidence>
<keyword evidence="2" id="KW-0238">DNA-binding</keyword>
<reference evidence="5" key="1">
    <citation type="submission" date="2021-01" db="EMBL/GenBank/DDBJ databases">
        <title>Fulvivirga kasyanovii gen. nov., sp nov., a novel member of the phylum Bacteroidetes isolated from seawater in a mussel farm.</title>
        <authorList>
            <person name="Zhao L.-H."/>
            <person name="Wang Z.-J."/>
        </authorList>
    </citation>
    <scope>NUCLEOTIDE SEQUENCE</scope>
    <source>
        <strain evidence="5">29W222</strain>
    </source>
</reference>
<comment type="caution">
    <text evidence="5">The sequence shown here is derived from an EMBL/GenBank/DDBJ whole genome shotgun (WGS) entry which is preliminary data.</text>
</comment>
<evidence type="ECO:0000256" key="3">
    <source>
        <dbReference type="ARBA" id="ARBA00023163"/>
    </source>
</evidence>
<gene>
    <name evidence="5" type="ORF">JMN32_02100</name>
</gene>
<dbReference type="Gene3D" id="1.10.10.60">
    <property type="entry name" value="Homeodomain-like"/>
    <property type="match status" value="2"/>
</dbReference>
<dbReference type="InterPro" id="IPR018060">
    <property type="entry name" value="HTH_AraC"/>
</dbReference>
<evidence type="ECO:0000256" key="1">
    <source>
        <dbReference type="ARBA" id="ARBA00023015"/>
    </source>
</evidence>
<dbReference type="EMBL" id="JAEUGD010000004">
    <property type="protein sequence ID" value="MBL6445081.1"/>
    <property type="molecule type" value="Genomic_DNA"/>
</dbReference>
<dbReference type="InterPro" id="IPR037923">
    <property type="entry name" value="HTH-like"/>
</dbReference>
<sequence length="277" mass="32700">MDRTFFIYRDFEVYSVDEYSWRKERHRHNFFELLFIEFGTGTHILNTNEHQYKSNDVYFLTPGDIHSFRTIEPTRFHCLRFLPGFFSGVGEVSELEKLFYYHNRTQGCLTLESSDQAFFESLILKVVSEAAQHKKRHNELIRHLMSSILQLILRSVTVKKGINSGKNTEDLRVDNILSYIRANITNPHLLKKRIIAERFSVSVNYIGEYVKKHLNVSLREYIEECKMQIIKKRLTQGNRTFSEIGSDLGFIDSSHFNRFIRRNTGKSPSEFRALLNK</sequence>
<dbReference type="Gene3D" id="2.60.120.10">
    <property type="entry name" value="Jelly Rolls"/>
    <property type="match status" value="1"/>
</dbReference>